<dbReference type="GO" id="GO:0019646">
    <property type="term" value="P:aerobic electron transport chain"/>
    <property type="evidence" value="ECO:0007669"/>
    <property type="project" value="TreeGrafter"/>
</dbReference>
<reference evidence="7 8" key="1">
    <citation type="submission" date="2014-07" db="EMBL/GenBank/DDBJ databases">
        <title>Tepidicaulis marinum gen. nov., sp. nov., a novel marine bacterium denitrifying nitrate to nitrous oxide strictly under microaerobic conditions.</title>
        <authorList>
            <person name="Takeuchi M."/>
            <person name="Yamagishi T."/>
            <person name="Kamagata Y."/>
            <person name="Oshima K."/>
            <person name="Hattori M."/>
            <person name="Katayama T."/>
            <person name="Hanada S."/>
            <person name="Tamaki H."/>
            <person name="Marumo K."/>
            <person name="Maeda H."/>
            <person name="Nedachi M."/>
            <person name="Iwasaki W."/>
            <person name="Suwa Y."/>
            <person name="Sakata S."/>
        </authorList>
    </citation>
    <scope>NUCLEOTIDE SEQUENCE [LARGE SCALE GENOMIC DNA]</scope>
    <source>
        <strain evidence="7 8">MA2</strain>
    </source>
</reference>
<dbReference type="PANTHER" id="PTHR42913">
    <property type="entry name" value="APOPTOSIS-INDUCING FACTOR 1"/>
    <property type="match status" value="1"/>
</dbReference>
<dbReference type="InterPro" id="IPR051169">
    <property type="entry name" value="NADH-Q_oxidoreductase"/>
</dbReference>
<dbReference type="PANTHER" id="PTHR42913:SF3">
    <property type="entry name" value="64 KDA MITOCHONDRIAL NADH DEHYDROGENASE (EUROFUNG)"/>
    <property type="match status" value="1"/>
</dbReference>
<evidence type="ECO:0000256" key="3">
    <source>
        <dbReference type="ARBA" id="ARBA00022630"/>
    </source>
</evidence>
<dbReference type="PRINTS" id="PR00368">
    <property type="entry name" value="FADPNR"/>
</dbReference>
<evidence type="ECO:0000256" key="2">
    <source>
        <dbReference type="ARBA" id="ARBA00005272"/>
    </source>
</evidence>
<evidence type="ECO:0000313" key="7">
    <source>
        <dbReference type="EMBL" id="GAK45698.1"/>
    </source>
</evidence>
<comment type="similarity">
    <text evidence="2">Belongs to the NADH dehydrogenase family.</text>
</comment>
<dbReference type="RefSeq" id="WP_045447187.1">
    <property type="nucleotide sequence ID" value="NZ_BBIO01000011.1"/>
</dbReference>
<evidence type="ECO:0000256" key="1">
    <source>
        <dbReference type="ARBA" id="ARBA00001974"/>
    </source>
</evidence>
<evidence type="ECO:0000313" key="8">
    <source>
        <dbReference type="Proteomes" id="UP000028702"/>
    </source>
</evidence>
<dbReference type="Gene3D" id="3.50.50.100">
    <property type="match status" value="1"/>
</dbReference>
<dbReference type="STRING" id="1333998.M2A_2197"/>
<evidence type="ECO:0000256" key="4">
    <source>
        <dbReference type="ARBA" id="ARBA00022827"/>
    </source>
</evidence>
<dbReference type="Pfam" id="PF07992">
    <property type="entry name" value="Pyr_redox_2"/>
    <property type="match status" value="1"/>
</dbReference>
<evidence type="ECO:0000259" key="6">
    <source>
        <dbReference type="Pfam" id="PF07992"/>
    </source>
</evidence>
<organism evidence="7 8">
    <name type="scientific">Tepidicaulis marinus</name>
    <dbReference type="NCBI Taxonomy" id="1333998"/>
    <lineage>
        <taxon>Bacteria</taxon>
        <taxon>Pseudomonadati</taxon>
        <taxon>Pseudomonadota</taxon>
        <taxon>Alphaproteobacteria</taxon>
        <taxon>Hyphomicrobiales</taxon>
        <taxon>Parvibaculaceae</taxon>
        <taxon>Tepidicaulis</taxon>
    </lineage>
</organism>
<dbReference type="InterPro" id="IPR036188">
    <property type="entry name" value="FAD/NAD-bd_sf"/>
</dbReference>
<proteinExistence type="inferred from homology"/>
<protein>
    <submittedName>
        <fullName evidence="7">FAD-dependent pyridine nucleotide-disulfide oxidoreductase</fullName>
    </submittedName>
</protein>
<name>A0A081BCD0_9HYPH</name>
<dbReference type="AlphaFoldDB" id="A0A081BCD0"/>
<evidence type="ECO:0000256" key="5">
    <source>
        <dbReference type="ARBA" id="ARBA00023002"/>
    </source>
</evidence>
<dbReference type="EMBL" id="BBIO01000011">
    <property type="protein sequence ID" value="GAK45698.1"/>
    <property type="molecule type" value="Genomic_DNA"/>
</dbReference>
<keyword evidence="3" id="KW-0285">Flavoprotein</keyword>
<dbReference type="GO" id="GO:0003955">
    <property type="term" value="F:NAD(P)H dehydrogenase (quinone) activity"/>
    <property type="evidence" value="ECO:0007669"/>
    <property type="project" value="TreeGrafter"/>
</dbReference>
<keyword evidence="5" id="KW-0560">Oxidoreductase</keyword>
<dbReference type="SUPFAM" id="SSF51905">
    <property type="entry name" value="FAD/NAD(P)-binding domain"/>
    <property type="match status" value="1"/>
</dbReference>
<comment type="caution">
    <text evidence="7">The sequence shown here is derived from an EMBL/GenBank/DDBJ whole genome shotgun (WGS) entry which is preliminary data.</text>
</comment>
<accession>A0A081BCD0</accession>
<dbReference type="eggNOG" id="COG1252">
    <property type="taxonomic scope" value="Bacteria"/>
</dbReference>
<gene>
    <name evidence="7" type="ORF">M2A_2197</name>
</gene>
<comment type="cofactor">
    <cofactor evidence="1">
        <name>FAD</name>
        <dbReference type="ChEBI" id="CHEBI:57692"/>
    </cofactor>
</comment>
<dbReference type="InterPro" id="IPR023753">
    <property type="entry name" value="FAD/NAD-binding_dom"/>
</dbReference>
<dbReference type="Proteomes" id="UP000028702">
    <property type="component" value="Unassembled WGS sequence"/>
</dbReference>
<sequence>MSEKHVVILGGGYAGLMAAVRLAQKKLPIKLTLIDEKPHFVERIRLHQVAAGDRLKQHYYAPFLAKSGISFVQARAEEIRADARELVLSGEGAPERLSYDYLIYALGSYIPHDQVPGLEGAADSLADLPSAERLREKLKSNPGRIAIVGGGLTAIEAAAEFAERVKGARVSLLTPMLDPGFSAPGRDYVLGTFGRLGIELHEGARVSAVEGKELVLGNGARHGFDTLLWCAGFAVPDIARRSGLAVDEAGRVRTNAELQALGHPEILAAGDACAVAGMDGGPYRASCAMAMPMGIQAAENAARLIKGRSPKPHNAAYLFRCISLGRKDGIIQYVDKFDRANSKIKTGKAGARHKEFICKFTWRTIAYERRLKLPLYMWPKVKKADLQRAA</sequence>
<feature type="domain" description="FAD/NAD(P)-binding" evidence="6">
    <location>
        <begin position="5"/>
        <end position="290"/>
    </location>
</feature>
<keyword evidence="4" id="KW-0274">FAD</keyword>
<dbReference type="PRINTS" id="PR00469">
    <property type="entry name" value="PNDRDTASEII"/>
</dbReference>
<keyword evidence="8" id="KW-1185">Reference proteome</keyword>